<organism evidence="1">
    <name type="scientific">Arundo donax</name>
    <name type="common">Giant reed</name>
    <name type="synonym">Donax arundinaceus</name>
    <dbReference type="NCBI Taxonomy" id="35708"/>
    <lineage>
        <taxon>Eukaryota</taxon>
        <taxon>Viridiplantae</taxon>
        <taxon>Streptophyta</taxon>
        <taxon>Embryophyta</taxon>
        <taxon>Tracheophyta</taxon>
        <taxon>Spermatophyta</taxon>
        <taxon>Magnoliopsida</taxon>
        <taxon>Liliopsida</taxon>
        <taxon>Poales</taxon>
        <taxon>Poaceae</taxon>
        <taxon>PACMAD clade</taxon>
        <taxon>Arundinoideae</taxon>
        <taxon>Arundineae</taxon>
        <taxon>Arundo</taxon>
    </lineage>
</organism>
<dbReference type="AlphaFoldDB" id="A0A0A9DJR4"/>
<proteinExistence type="predicted"/>
<reference evidence="1" key="2">
    <citation type="journal article" date="2015" name="Data Brief">
        <title>Shoot transcriptome of the giant reed, Arundo donax.</title>
        <authorList>
            <person name="Barrero R.A."/>
            <person name="Guerrero F.D."/>
            <person name="Moolhuijzen P."/>
            <person name="Goolsby J.A."/>
            <person name="Tidwell J."/>
            <person name="Bellgard S.E."/>
            <person name="Bellgard M.I."/>
        </authorList>
    </citation>
    <scope>NUCLEOTIDE SEQUENCE</scope>
    <source>
        <tissue evidence="1">Shoot tissue taken approximately 20 cm above the soil surface</tissue>
    </source>
</reference>
<dbReference type="EMBL" id="GBRH01209869">
    <property type="protein sequence ID" value="JAD88026.1"/>
    <property type="molecule type" value="Transcribed_RNA"/>
</dbReference>
<evidence type="ECO:0000313" key="1">
    <source>
        <dbReference type="EMBL" id="JAD88026.1"/>
    </source>
</evidence>
<sequence>MNNMIRVNHACYMMSTNNWLGSAISHHFAPQQASPTNKPLSCPSPTGQKLDIAPNKSLANTSIGLTGQDLVQYMQRRFSSCKGKCGHSAPVVSFSSTALSFW</sequence>
<protein>
    <submittedName>
        <fullName evidence="1">Uncharacterized protein</fullName>
    </submittedName>
</protein>
<name>A0A0A9DJR4_ARUDO</name>
<reference evidence="1" key="1">
    <citation type="submission" date="2014-09" db="EMBL/GenBank/DDBJ databases">
        <authorList>
            <person name="Magalhaes I.L.F."/>
            <person name="Oliveira U."/>
            <person name="Santos F.R."/>
            <person name="Vidigal T.H.D.A."/>
            <person name="Brescovit A.D."/>
            <person name="Santos A.J."/>
        </authorList>
    </citation>
    <scope>NUCLEOTIDE SEQUENCE</scope>
    <source>
        <tissue evidence="1">Shoot tissue taken approximately 20 cm above the soil surface</tissue>
    </source>
</reference>
<accession>A0A0A9DJR4</accession>